<dbReference type="SMART" id="SM00857">
    <property type="entry name" value="Resolvase"/>
    <property type="match status" value="1"/>
</dbReference>
<geneLocation type="plasmid" evidence="2 3">
    <name>pACP4.4</name>
</geneLocation>
<dbReference type="Pfam" id="PF00239">
    <property type="entry name" value="Resolvase"/>
    <property type="match status" value="1"/>
</dbReference>
<proteinExistence type="predicted"/>
<dbReference type="Proteomes" id="UP000194440">
    <property type="component" value="Plasmid pACP4.4"/>
</dbReference>
<sequence>MPRYFAYLRVSRDSQDVANQRLGLLDFANSRGYAPLVVVEETASRSVPWRERALGSLLTEQAQRGDLLLTSEFTRLGGSPGQVFSILETAAERGVTIIITKNGTVMDGSLNAQIQAAAFAMASMIEVEFTRARTREGLQRARLEGRIGGRRKGSTGRLKLDPQRDKVGELHALGLTTPKLAKYFGVTEKTMRKFLARHFPKKAPD</sequence>
<reference evidence="2" key="1">
    <citation type="submission" date="2017-05" db="EMBL/GenBank/DDBJ databases">
        <title>Polyphasic characterization of four soil-derived phenanthrene-degrading Acidovorax strains and proposal of Acidovorax phenanthrenivorans sp. nov.</title>
        <authorList>
            <person name="Singleton D."/>
            <person name="Lee J."/>
            <person name="Dickey A.N."/>
            <person name="Stroud A."/>
            <person name="Scholl E.H."/>
            <person name="Wright F.A."/>
            <person name="Aitken M.D."/>
        </authorList>
    </citation>
    <scope>NUCLEOTIDE SEQUENCE</scope>
    <source>
        <strain evidence="2">P4</strain>
        <plasmid evidence="2">pACP4.4</plasmid>
    </source>
</reference>
<accession>A0A240UKH5</accession>
<dbReference type="KEGG" id="acip:CBP36_21900"/>
<dbReference type="InterPro" id="IPR050639">
    <property type="entry name" value="SSR_resolvase"/>
</dbReference>
<dbReference type="InterPro" id="IPR006119">
    <property type="entry name" value="Resolv_N"/>
</dbReference>
<gene>
    <name evidence="2" type="ORF">CBP36_21900</name>
</gene>
<evidence type="ECO:0000259" key="1">
    <source>
        <dbReference type="PROSITE" id="PS51736"/>
    </source>
</evidence>
<feature type="domain" description="Resolvase/invertase-type recombinase catalytic" evidence="1">
    <location>
        <begin position="3"/>
        <end position="145"/>
    </location>
</feature>
<organism evidence="2 3">
    <name type="scientific">Acidovorax carolinensis</name>
    <dbReference type="NCBI Taxonomy" id="553814"/>
    <lineage>
        <taxon>Bacteria</taxon>
        <taxon>Pseudomonadati</taxon>
        <taxon>Pseudomonadota</taxon>
        <taxon>Betaproteobacteria</taxon>
        <taxon>Burkholderiales</taxon>
        <taxon>Comamonadaceae</taxon>
        <taxon>Acidovorax</taxon>
    </lineage>
</organism>
<dbReference type="PANTHER" id="PTHR30461:SF19">
    <property type="entry name" value="SITE-SPECIFIC RECOMBINASE RESOLVASE FAMILY"/>
    <property type="match status" value="1"/>
</dbReference>
<dbReference type="GO" id="GO:0000150">
    <property type="term" value="F:DNA strand exchange activity"/>
    <property type="evidence" value="ECO:0007669"/>
    <property type="project" value="InterPro"/>
</dbReference>
<dbReference type="SUPFAM" id="SSF53041">
    <property type="entry name" value="Resolvase-like"/>
    <property type="match status" value="1"/>
</dbReference>
<protein>
    <submittedName>
        <fullName evidence="2">Resolvase</fullName>
    </submittedName>
</protein>
<dbReference type="AlphaFoldDB" id="A0A240UKH5"/>
<keyword evidence="3" id="KW-1185">Reference proteome</keyword>
<evidence type="ECO:0000313" key="2">
    <source>
        <dbReference type="EMBL" id="ART61615.1"/>
    </source>
</evidence>
<keyword evidence="2" id="KW-0614">Plasmid</keyword>
<dbReference type="PROSITE" id="PS51736">
    <property type="entry name" value="RECOMBINASES_3"/>
    <property type="match status" value="1"/>
</dbReference>
<dbReference type="GeneID" id="61391565"/>
<name>A0A240UKH5_9BURK</name>
<dbReference type="Gene3D" id="3.40.50.1390">
    <property type="entry name" value="Resolvase, N-terminal catalytic domain"/>
    <property type="match status" value="1"/>
</dbReference>
<dbReference type="OrthoDB" id="9786476at2"/>
<dbReference type="InterPro" id="IPR036162">
    <property type="entry name" value="Resolvase-like_N_sf"/>
</dbReference>
<dbReference type="PANTHER" id="PTHR30461">
    <property type="entry name" value="DNA-INVERTASE FROM LAMBDOID PROPHAGE"/>
    <property type="match status" value="1"/>
</dbReference>
<dbReference type="RefSeq" id="WP_009242066.1">
    <property type="nucleotide sequence ID" value="NZ_CP021365.1"/>
</dbReference>
<dbReference type="GO" id="GO:0003677">
    <property type="term" value="F:DNA binding"/>
    <property type="evidence" value="ECO:0007669"/>
    <property type="project" value="InterPro"/>
</dbReference>
<evidence type="ECO:0000313" key="3">
    <source>
        <dbReference type="Proteomes" id="UP000194440"/>
    </source>
</evidence>
<dbReference type="EMBL" id="CP021370">
    <property type="protein sequence ID" value="ART61615.1"/>
    <property type="molecule type" value="Genomic_DNA"/>
</dbReference>